<evidence type="ECO:0000313" key="2">
    <source>
        <dbReference type="Proteomes" id="UP000321812"/>
    </source>
</evidence>
<evidence type="ECO:0000313" key="1">
    <source>
        <dbReference type="EMBL" id="TWO21779.1"/>
    </source>
</evidence>
<dbReference type="RefSeq" id="WP_147496938.1">
    <property type="nucleotide sequence ID" value="NZ_VOAP01000009.1"/>
</dbReference>
<sequence>MKFKRTTNATDKLDEFIAGADSQKELPTKKGRTAVGTKFSKELGIKIRKKYPTYTLAKFIELALTTPIAHIKDEVLITIYDQAKWHNTSMSEFVRFKMGLSEAPQPKDPKEKEHQKNYIVFVSEAKKEKIRQIAESLEISILTYSDIKILATYELKDIFTFDELMQFKAEANNFDLDLDEYIAMRIRG</sequence>
<name>A0A562XI23_CAMHY</name>
<reference evidence="1 2" key="1">
    <citation type="submission" date="2019-07" db="EMBL/GenBank/DDBJ databases">
        <title>Rapid identification of Enteric Bacteria from Whole Genome Sequences (WGS) using Average Nucleotide Identity (ANI).</title>
        <authorList>
            <person name="Lane C."/>
        </authorList>
    </citation>
    <scope>NUCLEOTIDE SEQUENCE [LARGE SCALE GENOMIC DNA]</scope>
    <source>
        <strain evidence="1 2">D2411</strain>
    </source>
</reference>
<dbReference type="Proteomes" id="UP000321812">
    <property type="component" value="Unassembled WGS sequence"/>
</dbReference>
<comment type="caution">
    <text evidence="1">The sequence shown here is derived from an EMBL/GenBank/DDBJ whole genome shotgun (WGS) entry which is preliminary data.</text>
</comment>
<protein>
    <submittedName>
        <fullName evidence="1">Uncharacterized protein</fullName>
    </submittedName>
</protein>
<dbReference type="AlphaFoldDB" id="A0A562XI23"/>
<organism evidence="1 2">
    <name type="scientific">Campylobacter hyointestinalis</name>
    <dbReference type="NCBI Taxonomy" id="198"/>
    <lineage>
        <taxon>Bacteria</taxon>
        <taxon>Pseudomonadati</taxon>
        <taxon>Campylobacterota</taxon>
        <taxon>Epsilonproteobacteria</taxon>
        <taxon>Campylobacterales</taxon>
        <taxon>Campylobacteraceae</taxon>
        <taxon>Campylobacter</taxon>
    </lineage>
</organism>
<dbReference type="EMBL" id="VOAP01000009">
    <property type="protein sequence ID" value="TWO21779.1"/>
    <property type="molecule type" value="Genomic_DNA"/>
</dbReference>
<accession>A0A562XI23</accession>
<proteinExistence type="predicted"/>
<gene>
    <name evidence="1" type="ORF">YZ82_01985</name>
</gene>